<feature type="transmembrane region" description="Helical" evidence="1">
    <location>
        <begin position="32"/>
        <end position="59"/>
    </location>
</feature>
<evidence type="ECO:0000313" key="3">
    <source>
        <dbReference type="Proteomes" id="UP000281498"/>
    </source>
</evidence>
<dbReference type="Proteomes" id="UP000281498">
    <property type="component" value="Unassembled WGS sequence"/>
</dbReference>
<comment type="caution">
    <text evidence="2">The sequence shown here is derived from an EMBL/GenBank/DDBJ whole genome shotgun (WGS) entry which is preliminary data.</text>
</comment>
<dbReference type="EMBL" id="PDOE01000001">
    <property type="protein sequence ID" value="RKL68733.1"/>
    <property type="molecule type" value="Genomic_DNA"/>
</dbReference>
<feature type="transmembrane region" description="Helical" evidence="1">
    <location>
        <begin position="121"/>
        <end position="140"/>
    </location>
</feature>
<dbReference type="AlphaFoldDB" id="A0A3A9KGN3"/>
<keyword evidence="1" id="KW-0812">Transmembrane</keyword>
<reference evidence="2 3" key="1">
    <citation type="submission" date="2017-10" db="EMBL/GenBank/DDBJ databases">
        <title>Bacillus sp. nov., a halophilic bacterium isolated from a Keqin Lake.</title>
        <authorList>
            <person name="Wang H."/>
        </authorList>
    </citation>
    <scope>NUCLEOTIDE SEQUENCE [LARGE SCALE GENOMIC DNA]</scope>
    <source>
        <strain evidence="2 3">KCTC 13187</strain>
    </source>
</reference>
<keyword evidence="1" id="KW-0472">Membrane</keyword>
<evidence type="ECO:0000313" key="2">
    <source>
        <dbReference type="EMBL" id="RKL68733.1"/>
    </source>
</evidence>
<feature type="transmembrane region" description="Helical" evidence="1">
    <location>
        <begin position="152"/>
        <end position="169"/>
    </location>
</feature>
<protein>
    <submittedName>
        <fullName evidence="2">Uncharacterized protein</fullName>
    </submittedName>
</protein>
<keyword evidence="1" id="KW-1133">Transmembrane helix</keyword>
<dbReference type="RefSeq" id="WP_110936627.1">
    <property type="nucleotide sequence ID" value="NZ_KZ614146.1"/>
</dbReference>
<feature type="transmembrane region" description="Helical" evidence="1">
    <location>
        <begin position="66"/>
        <end position="83"/>
    </location>
</feature>
<evidence type="ECO:0000256" key="1">
    <source>
        <dbReference type="SAM" id="Phobius"/>
    </source>
</evidence>
<keyword evidence="3" id="KW-1185">Reference proteome</keyword>
<gene>
    <name evidence="2" type="ORF">CR203_01400</name>
</gene>
<dbReference type="OrthoDB" id="2858784at2"/>
<sequence>MMNFLIVMTGIFLAGLSIGTMPALNARLSFPFIYIFLLTITILPLIIGIIIGAAFFYWLPIFFMKIGLFLFVLLVIVYFFKAYHPSFGYFPYQGHQHWIIISLFYLLLGIEFAAYGFSAWFLLLVIPWAAGGMFAGFILMNKLLIHFRFLKLIHFVPIFLFIVLAFLKLV</sequence>
<name>A0A3A9KGN3_9BACI</name>
<accession>A0A3A9KGN3</accession>
<proteinExistence type="predicted"/>
<feature type="transmembrane region" description="Helical" evidence="1">
    <location>
        <begin position="95"/>
        <end position="114"/>
    </location>
</feature>
<organism evidence="2 3">
    <name type="scientific">Salipaludibacillus neizhouensis</name>
    <dbReference type="NCBI Taxonomy" id="885475"/>
    <lineage>
        <taxon>Bacteria</taxon>
        <taxon>Bacillati</taxon>
        <taxon>Bacillota</taxon>
        <taxon>Bacilli</taxon>
        <taxon>Bacillales</taxon>
        <taxon>Bacillaceae</taxon>
    </lineage>
</organism>